<gene>
    <name evidence="1" type="ORF">AbraCBS73388_011220</name>
</gene>
<name>A0A9W5YWT5_9EURO</name>
<evidence type="ECO:0000313" key="2">
    <source>
        <dbReference type="Proteomes" id="UP001143548"/>
    </source>
</evidence>
<comment type="caution">
    <text evidence="1">The sequence shown here is derived from an EMBL/GenBank/DDBJ whole genome shotgun (WGS) entry which is preliminary data.</text>
</comment>
<dbReference type="EMBL" id="BROQ01000085">
    <property type="protein sequence ID" value="GKZ24407.1"/>
    <property type="molecule type" value="Genomic_DNA"/>
</dbReference>
<accession>A0A9W5YWT5</accession>
<proteinExistence type="predicted"/>
<dbReference type="AlphaFoldDB" id="A0A9W5YWT5"/>
<evidence type="ECO:0000313" key="1">
    <source>
        <dbReference type="EMBL" id="GKZ24407.1"/>
    </source>
</evidence>
<reference evidence="1" key="1">
    <citation type="submission" date="2022-07" db="EMBL/GenBank/DDBJ databases">
        <title>Taxonomy of Aspergillus series Nigri: significant species reduction supported by multi-species coalescent approaches.</title>
        <authorList>
            <person name="Bian C."/>
            <person name="Kusuya Y."/>
            <person name="Sklenar F."/>
            <person name="D'hooge E."/>
            <person name="Yaguchi T."/>
            <person name="Takahashi H."/>
            <person name="Hubka V."/>
        </authorList>
    </citation>
    <scope>NUCLEOTIDE SEQUENCE</scope>
    <source>
        <strain evidence="1">CBS 733.88</strain>
    </source>
</reference>
<dbReference type="Proteomes" id="UP001143548">
    <property type="component" value="Unassembled WGS sequence"/>
</dbReference>
<protein>
    <submittedName>
        <fullName evidence="1">Uncharacterized protein</fullName>
    </submittedName>
</protein>
<sequence>MTRSRELARLIVKFTYTPEERQSKSWVRDWLAKNNFELQGRLCGVPAKNGRLLDVAYFVRNNIFALPYR</sequence>
<organism evidence="1 2">
    <name type="scientific">Aspergillus brasiliensis</name>
    <dbReference type="NCBI Taxonomy" id="319629"/>
    <lineage>
        <taxon>Eukaryota</taxon>
        <taxon>Fungi</taxon>
        <taxon>Dikarya</taxon>
        <taxon>Ascomycota</taxon>
        <taxon>Pezizomycotina</taxon>
        <taxon>Eurotiomycetes</taxon>
        <taxon>Eurotiomycetidae</taxon>
        <taxon>Eurotiales</taxon>
        <taxon>Aspergillaceae</taxon>
        <taxon>Aspergillus</taxon>
        <taxon>Aspergillus subgen. Circumdati</taxon>
    </lineage>
</organism>